<proteinExistence type="predicted"/>
<gene>
    <name evidence="2" type="ORF">ENJ12_06750</name>
</gene>
<reference evidence="2" key="1">
    <citation type="journal article" date="2020" name="mSystems">
        <title>Genome- and Community-Level Interaction Insights into Carbon Utilization and Element Cycling Functions of Hydrothermarchaeota in Hydrothermal Sediment.</title>
        <authorList>
            <person name="Zhou Z."/>
            <person name="Liu Y."/>
            <person name="Xu W."/>
            <person name="Pan J."/>
            <person name="Luo Z.H."/>
            <person name="Li M."/>
        </authorList>
    </citation>
    <scope>NUCLEOTIDE SEQUENCE [LARGE SCALE GENOMIC DNA]</scope>
    <source>
        <strain evidence="2">HyVt-458</strain>
    </source>
</reference>
<dbReference type="Proteomes" id="UP000886339">
    <property type="component" value="Unassembled WGS sequence"/>
</dbReference>
<dbReference type="Pfam" id="PF04945">
    <property type="entry name" value="YHS"/>
    <property type="match status" value="1"/>
</dbReference>
<feature type="domain" description="YHS" evidence="1">
    <location>
        <begin position="34"/>
        <end position="79"/>
    </location>
</feature>
<sequence>MFAGTLLLFAAAAAQDLIYTSFFSSSAVGGYDPVAYFTDGKPVKGNSRFKLRYKGANWYFASAGHRRMFQMNPGKYIPQYGGYCAWAVAHNDTAKGDPLQWTIHDGKLYLNYDQQTQADWNADRDHWIEAADRYWPQVIQ</sequence>
<evidence type="ECO:0000313" key="2">
    <source>
        <dbReference type="EMBL" id="HEC06530.1"/>
    </source>
</evidence>
<accession>A0A831WBK7</accession>
<protein>
    <submittedName>
        <fullName evidence="2">YHS domain-containing protein</fullName>
    </submittedName>
</protein>
<dbReference type="InterPro" id="IPR007029">
    <property type="entry name" value="YHS_dom"/>
</dbReference>
<name>A0A831WBK7_9GAMM</name>
<evidence type="ECO:0000259" key="1">
    <source>
        <dbReference type="Pfam" id="PF04945"/>
    </source>
</evidence>
<dbReference type="AlphaFoldDB" id="A0A831WBK7"/>
<dbReference type="NCBIfam" id="NF041384">
    <property type="entry name" value="YHS_seleno_dom"/>
    <property type="match status" value="1"/>
</dbReference>
<organism evidence="2">
    <name type="scientific">Thiolapillus brandeum</name>
    <dbReference type="NCBI Taxonomy" id="1076588"/>
    <lineage>
        <taxon>Bacteria</taxon>
        <taxon>Pseudomonadati</taxon>
        <taxon>Pseudomonadota</taxon>
        <taxon>Gammaproteobacteria</taxon>
        <taxon>Chromatiales</taxon>
        <taxon>Sedimenticolaceae</taxon>
        <taxon>Thiolapillus</taxon>
    </lineage>
</organism>
<comment type="caution">
    <text evidence="2">The sequence shown here is derived from an EMBL/GenBank/DDBJ whole genome shotgun (WGS) entry which is preliminary data.</text>
</comment>
<dbReference type="EMBL" id="DRLF01000235">
    <property type="protein sequence ID" value="HEC06530.1"/>
    <property type="molecule type" value="Genomic_DNA"/>
</dbReference>